<evidence type="ECO:0000259" key="1">
    <source>
        <dbReference type="Pfam" id="PF20172"/>
    </source>
</evidence>
<reference evidence="2 3" key="1">
    <citation type="submission" date="2022-10" db="EMBL/GenBank/DDBJ databases">
        <title>Janthinobacterium sp. hw3 Genome sequencing.</title>
        <authorList>
            <person name="Park S."/>
        </authorList>
    </citation>
    <scope>NUCLEOTIDE SEQUENCE [LARGE SCALE GENOMIC DNA]</scope>
    <source>
        <strain evidence="3">hw3</strain>
    </source>
</reference>
<dbReference type="RefSeq" id="WP_273669976.1">
    <property type="nucleotide sequence ID" value="NZ_JAQQXR010000002.1"/>
</dbReference>
<feature type="domain" description="DUF6538" evidence="1">
    <location>
        <begin position="16"/>
        <end position="68"/>
    </location>
</feature>
<organism evidence="2 3">
    <name type="scientific">Janthinobacterium fluminis</name>
    <dbReference type="NCBI Taxonomy" id="2987524"/>
    <lineage>
        <taxon>Bacteria</taxon>
        <taxon>Pseudomonadati</taxon>
        <taxon>Pseudomonadota</taxon>
        <taxon>Betaproteobacteria</taxon>
        <taxon>Burkholderiales</taxon>
        <taxon>Oxalobacteraceae</taxon>
        <taxon>Janthinobacterium</taxon>
    </lineage>
</organism>
<dbReference type="Pfam" id="PF20172">
    <property type="entry name" value="DUF6538"/>
    <property type="match status" value="1"/>
</dbReference>
<dbReference type="Proteomes" id="UP001221208">
    <property type="component" value="Unassembled WGS sequence"/>
</dbReference>
<evidence type="ECO:0000313" key="3">
    <source>
        <dbReference type="Proteomes" id="UP001221208"/>
    </source>
</evidence>
<name>A0ABT5JX28_9BURK</name>
<sequence>MKAIGPYLYERGENDIKYVRRRIPAALRLAYPNKTHITRSLGTSDRREAKARSHAELARIDAEFAQARERLDLSRASLAAKRISTLSDGQL</sequence>
<keyword evidence="3" id="KW-1185">Reference proteome</keyword>
<dbReference type="InterPro" id="IPR046668">
    <property type="entry name" value="DUF6538"/>
</dbReference>
<dbReference type="EMBL" id="JAQQXR010000002">
    <property type="protein sequence ID" value="MDC8757295.1"/>
    <property type="molecule type" value="Genomic_DNA"/>
</dbReference>
<proteinExistence type="predicted"/>
<accession>A0ABT5JX28</accession>
<gene>
    <name evidence="2" type="ORF">OIK44_06800</name>
</gene>
<comment type="caution">
    <text evidence="2">The sequence shown here is derived from an EMBL/GenBank/DDBJ whole genome shotgun (WGS) entry which is preliminary data.</text>
</comment>
<evidence type="ECO:0000313" key="2">
    <source>
        <dbReference type="EMBL" id="MDC8757295.1"/>
    </source>
</evidence>
<protein>
    <recommendedName>
        <fullName evidence="1">DUF6538 domain-containing protein</fullName>
    </recommendedName>
</protein>